<dbReference type="RefSeq" id="WP_195172626.1">
    <property type="nucleotide sequence ID" value="NZ_CP062983.1"/>
</dbReference>
<proteinExistence type="predicted"/>
<reference evidence="2 3" key="1">
    <citation type="submission" date="2020-02" db="EMBL/GenBank/DDBJ databases">
        <authorList>
            <person name="Zheng R.K."/>
            <person name="Sun C.M."/>
        </authorList>
    </citation>
    <scope>NUCLEOTIDE SEQUENCE [LARGE SCALE GENOMIC DNA]</scope>
    <source>
        <strain evidence="3">rifampicinis</strain>
    </source>
</reference>
<sequence>MYNDLILDRLVALPEDEKDERIQQLIDEIEALDSLLSPEARELIHHLRPRTVSDDVYEEIDETSTLGDRMADWLASMAGSWRFIISFVVFMALWMGSNLALGDRALDPAPFILLNLALSTLAGLQAPVILMAQNRQASKDRLVAENDYQVNLKNELEIVDLHRKIDTLMNTVEVQNKMVNVLVAARRQELNATVHAIKDNRETV</sequence>
<keyword evidence="3" id="KW-1185">Reference proteome</keyword>
<protein>
    <submittedName>
        <fullName evidence="2">DUF1003 domain-containing protein</fullName>
    </submittedName>
</protein>
<feature type="transmembrane region" description="Helical" evidence="1">
    <location>
        <begin position="109"/>
        <end position="132"/>
    </location>
</feature>
<dbReference type="Proteomes" id="UP000594468">
    <property type="component" value="Chromosome"/>
</dbReference>
<accession>A0A7S8ED60</accession>
<dbReference type="AlphaFoldDB" id="A0A7S8ED60"/>
<gene>
    <name evidence="2" type="ORF">G4Y79_09355</name>
</gene>
<organism evidence="2 3">
    <name type="scientific">Phototrophicus methaneseepsis</name>
    <dbReference type="NCBI Taxonomy" id="2710758"/>
    <lineage>
        <taxon>Bacteria</taxon>
        <taxon>Bacillati</taxon>
        <taxon>Chloroflexota</taxon>
        <taxon>Candidatus Thermofontia</taxon>
        <taxon>Phototrophicales</taxon>
        <taxon>Phototrophicaceae</taxon>
        <taxon>Phototrophicus</taxon>
    </lineage>
</organism>
<dbReference type="KEGG" id="pmet:G4Y79_09355"/>
<dbReference type="InterPro" id="IPR010406">
    <property type="entry name" value="DUF1003"/>
</dbReference>
<keyword evidence="1" id="KW-1133">Transmembrane helix</keyword>
<dbReference type="PANTHER" id="PTHR41386:SF1">
    <property type="entry name" value="MEMBRANE PROTEIN"/>
    <property type="match status" value="1"/>
</dbReference>
<dbReference type="Pfam" id="PF06210">
    <property type="entry name" value="DUF1003"/>
    <property type="match status" value="1"/>
</dbReference>
<name>A0A7S8ED60_9CHLR</name>
<evidence type="ECO:0000313" key="3">
    <source>
        <dbReference type="Proteomes" id="UP000594468"/>
    </source>
</evidence>
<dbReference type="PANTHER" id="PTHR41386">
    <property type="entry name" value="INTEGRAL MEMBRANE PROTEIN-RELATED"/>
    <property type="match status" value="1"/>
</dbReference>
<evidence type="ECO:0000313" key="2">
    <source>
        <dbReference type="EMBL" id="QPC84563.1"/>
    </source>
</evidence>
<feature type="transmembrane region" description="Helical" evidence="1">
    <location>
        <begin position="79"/>
        <end position="97"/>
    </location>
</feature>
<evidence type="ECO:0000256" key="1">
    <source>
        <dbReference type="SAM" id="Phobius"/>
    </source>
</evidence>
<keyword evidence="1" id="KW-0472">Membrane</keyword>
<keyword evidence="1" id="KW-0812">Transmembrane</keyword>
<dbReference type="EMBL" id="CP062983">
    <property type="protein sequence ID" value="QPC84563.1"/>
    <property type="molecule type" value="Genomic_DNA"/>
</dbReference>